<evidence type="ECO:0000313" key="1">
    <source>
        <dbReference type="EMBL" id="SUD90237.1"/>
    </source>
</evidence>
<protein>
    <submittedName>
        <fullName evidence="1">Uncharacterized protein</fullName>
    </submittedName>
</protein>
<gene>
    <name evidence="1" type="ORF">NCTC10526_00560</name>
</gene>
<reference evidence="1 2" key="1">
    <citation type="submission" date="2018-06" db="EMBL/GenBank/DDBJ databases">
        <authorList>
            <consortium name="Pathogen Informatics"/>
            <person name="Doyle S."/>
        </authorList>
    </citation>
    <scope>NUCLEOTIDE SEQUENCE [LARGE SCALE GENOMIC DNA]</scope>
    <source>
        <strain evidence="1 2">NCTC10526</strain>
    </source>
</reference>
<accession>A0A379LK28</accession>
<dbReference type="AlphaFoldDB" id="A0A379LK28"/>
<organism evidence="1 2">
    <name type="scientific">Psychrobacter phenylpyruvicus</name>
    <dbReference type="NCBI Taxonomy" id="29432"/>
    <lineage>
        <taxon>Bacteria</taxon>
        <taxon>Pseudomonadati</taxon>
        <taxon>Pseudomonadota</taxon>
        <taxon>Gammaproteobacteria</taxon>
        <taxon>Moraxellales</taxon>
        <taxon>Moraxellaceae</taxon>
        <taxon>Psychrobacter</taxon>
    </lineage>
</organism>
<dbReference type="EMBL" id="UGVC01000001">
    <property type="protein sequence ID" value="SUD90237.1"/>
    <property type="molecule type" value="Genomic_DNA"/>
</dbReference>
<evidence type="ECO:0000313" key="2">
    <source>
        <dbReference type="Proteomes" id="UP000254123"/>
    </source>
</evidence>
<proteinExistence type="predicted"/>
<dbReference type="RefSeq" id="WP_028858737.1">
    <property type="nucleotide sequence ID" value="NZ_CAJHAQ010000001.1"/>
</dbReference>
<dbReference type="Proteomes" id="UP000254123">
    <property type="component" value="Unassembled WGS sequence"/>
</dbReference>
<dbReference type="PROSITE" id="PS51257">
    <property type="entry name" value="PROKAR_LIPOPROTEIN"/>
    <property type="match status" value="1"/>
</dbReference>
<keyword evidence="2" id="KW-1185">Reference proteome</keyword>
<name>A0A379LK28_9GAMM</name>
<sequence>MKKMIILLGGIMTLVSCSKLDVHSPNAQIEVNVDDDKYSVPLNHIVRPDTGSYPSFDTDMGNAYFFWPSGRGLNNQDKDPNVLEHDDDIISFYWTARNSGVMGNDMPTRVAIRKESAVRNPKQDSFDLEAYIEKFDKHTVWYIGSVYPSSPTTIECFIASSNHQNSICQMEYVHPDYNNYIQLQFSRKNLADWKEINRMAINYMEKWYDE</sequence>